<comment type="similarity">
    <text evidence="2 5">Belongs to the glycosyl hydrolase 72 family.</text>
</comment>
<evidence type="ECO:0000256" key="5">
    <source>
        <dbReference type="RuleBase" id="RU361209"/>
    </source>
</evidence>
<keyword evidence="7" id="KW-1185">Reference proteome</keyword>
<dbReference type="GO" id="GO:0031505">
    <property type="term" value="P:fungal-type cell wall organization"/>
    <property type="evidence" value="ECO:0007669"/>
    <property type="project" value="TreeGrafter"/>
</dbReference>
<evidence type="ECO:0000313" key="7">
    <source>
        <dbReference type="Proteomes" id="UP001369815"/>
    </source>
</evidence>
<dbReference type="GO" id="GO:0005886">
    <property type="term" value="C:plasma membrane"/>
    <property type="evidence" value="ECO:0007669"/>
    <property type="project" value="UniProtKB-SubCell"/>
</dbReference>
<keyword evidence="5" id="KW-0336">GPI-anchor</keyword>
<dbReference type="EMBL" id="JBANMG010000003">
    <property type="protein sequence ID" value="KAK6955174.1"/>
    <property type="molecule type" value="Genomic_DNA"/>
</dbReference>
<organism evidence="6 7">
    <name type="scientific">Daldinia eschscholtzii</name>
    <dbReference type="NCBI Taxonomy" id="292717"/>
    <lineage>
        <taxon>Eukaryota</taxon>
        <taxon>Fungi</taxon>
        <taxon>Dikarya</taxon>
        <taxon>Ascomycota</taxon>
        <taxon>Pezizomycotina</taxon>
        <taxon>Sordariomycetes</taxon>
        <taxon>Xylariomycetidae</taxon>
        <taxon>Xylariales</taxon>
        <taxon>Hypoxylaceae</taxon>
        <taxon>Daldinia</taxon>
    </lineage>
</organism>
<proteinExistence type="inferred from homology"/>
<evidence type="ECO:0000256" key="2">
    <source>
        <dbReference type="ARBA" id="ARBA00007528"/>
    </source>
</evidence>
<dbReference type="InterPro" id="IPR017853">
    <property type="entry name" value="GH"/>
</dbReference>
<dbReference type="PANTHER" id="PTHR31468">
    <property type="entry name" value="1,3-BETA-GLUCANOSYLTRANSFERASE GAS1"/>
    <property type="match status" value="1"/>
</dbReference>
<dbReference type="SUPFAM" id="SSF51445">
    <property type="entry name" value="(Trans)glycosidases"/>
    <property type="match status" value="1"/>
</dbReference>
<dbReference type="GO" id="GO:0098552">
    <property type="term" value="C:side of membrane"/>
    <property type="evidence" value="ECO:0007669"/>
    <property type="project" value="UniProtKB-KW"/>
</dbReference>
<keyword evidence="3" id="KW-0732">Signal</keyword>
<dbReference type="Pfam" id="PF03198">
    <property type="entry name" value="Glyco_hydro_72"/>
    <property type="match status" value="1"/>
</dbReference>
<evidence type="ECO:0000256" key="3">
    <source>
        <dbReference type="ARBA" id="ARBA00022729"/>
    </source>
</evidence>
<keyword evidence="5" id="KW-0449">Lipoprotein</keyword>
<reference evidence="6 7" key="1">
    <citation type="journal article" date="2024" name="Front Chem Biol">
        <title>Unveiling the potential of Daldinia eschscholtzii MFLUCC 19-0629 through bioactivity and bioinformatics studies for enhanced sustainable agriculture production.</title>
        <authorList>
            <person name="Brooks S."/>
            <person name="Weaver J.A."/>
            <person name="Klomchit A."/>
            <person name="Alharthi S.A."/>
            <person name="Onlamun T."/>
            <person name="Nurani R."/>
            <person name="Vong T.K."/>
            <person name="Alberti F."/>
            <person name="Greco C."/>
        </authorList>
    </citation>
    <scope>NUCLEOTIDE SEQUENCE [LARGE SCALE GENOMIC DNA]</scope>
    <source>
        <strain evidence="6">MFLUCC 19-0629</strain>
    </source>
</reference>
<evidence type="ECO:0000256" key="4">
    <source>
        <dbReference type="ARBA" id="ARBA00023180"/>
    </source>
</evidence>
<evidence type="ECO:0000313" key="6">
    <source>
        <dbReference type="EMBL" id="KAK6955174.1"/>
    </source>
</evidence>
<comment type="subcellular location">
    <subcellularLocation>
        <location evidence="1 5">Cell membrane</location>
        <topology evidence="1 5">Lipid-anchor</topology>
        <topology evidence="1 5">GPI-anchor</topology>
    </subcellularLocation>
</comment>
<dbReference type="AlphaFoldDB" id="A0AAX6MRP7"/>
<dbReference type="InterPro" id="IPR004886">
    <property type="entry name" value="Glucanosyltransferase"/>
</dbReference>
<dbReference type="GO" id="GO:0042124">
    <property type="term" value="F:1,3-beta-glucanosyltransferase activity"/>
    <property type="evidence" value="ECO:0007669"/>
    <property type="project" value="TreeGrafter"/>
</dbReference>
<accession>A0AAX6MRP7</accession>
<gene>
    <name evidence="6" type="ORF">Daesc_002805</name>
</gene>
<name>A0AAX6MRP7_9PEZI</name>
<dbReference type="EC" id="2.4.1.-" evidence="5"/>
<evidence type="ECO:0000256" key="1">
    <source>
        <dbReference type="ARBA" id="ARBA00004609"/>
    </source>
</evidence>
<keyword evidence="5" id="KW-0472">Membrane</keyword>
<dbReference type="GO" id="GO:0071970">
    <property type="term" value="P:fungal-type cell wall (1-&gt;3)-beta-D-glucan biosynthetic process"/>
    <property type="evidence" value="ECO:0007669"/>
    <property type="project" value="TreeGrafter"/>
</dbReference>
<comment type="caution">
    <text evidence="6">The sequence shown here is derived from an EMBL/GenBank/DDBJ whole genome shotgun (WGS) entry which is preliminary data.</text>
</comment>
<comment type="function">
    <text evidence="5">Splits internally a 1,3-beta-glucan molecule and transfers the newly generated reducing end (the donor) to the non-reducing end of another 1,3-beta-glucan molecule (the acceptor) forming a 1,3-beta linkage, resulting in the elongation of 1,3-beta-glucan chains in the cell wall.</text>
</comment>
<protein>
    <recommendedName>
        <fullName evidence="5">1,3-beta-glucanosyltransferase</fullName>
        <ecNumber evidence="5">2.4.1.-</ecNumber>
    </recommendedName>
</protein>
<keyword evidence="5" id="KW-0808">Transferase</keyword>
<dbReference type="Proteomes" id="UP001369815">
    <property type="component" value="Unassembled WGS sequence"/>
</dbReference>
<keyword evidence="4" id="KW-0325">Glycoprotein</keyword>
<dbReference type="Gene3D" id="3.20.20.80">
    <property type="entry name" value="Glycosidases"/>
    <property type="match status" value="1"/>
</dbReference>
<dbReference type="PANTHER" id="PTHR31468:SF4">
    <property type="entry name" value="1,3-BETA-GLUCANOSYLTRANSFERASE GAS3-RELATED"/>
    <property type="match status" value="1"/>
</dbReference>
<sequence length="282" mass="31683">MQSIFQAVEKLAHYPNLLGFVVPTELVRQASIATTEPIVRAIVRDVRRYIALIAAKKCQRVVPVGVVMPVCGISHLKPTYDYFCSGNFFWVGESTMQISKYSELVDEFSQTHIPLSFIYGNNIISPRPFYEAHATYSDPGMLRVFSGGIAHEFFDGPAGYGLVRRSTTPTDNAPQYEKLKDFRNLRERLNRSFGLLPASMLARSRVVEAAAMSGTKPEPPSPHWFIRTVGYVPRSPVNWAEVETQIADDSEWVDAGKEWMDLSVEDLADSMWDKLNIDGSDP</sequence>